<feature type="transmembrane region" description="Helical" evidence="1">
    <location>
        <begin position="26"/>
        <end position="51"/>
    </location>
</feature>
<keyword evidence="1" id="KW-0472">Membrane</keyword>
<keyword evidence="1" id="KW-1133">Transmembrane helix</keyword>
<sequence length="90" mass="9894">MEIDFSVMAVSQSNGIRQVVGFAHHFLALLGIFLQLRICFLVRALMASVFIVPSVRIPLPSSMVLTSILCGVMLLTCGLLEYCLCEAMML</sequence>
<proteinExistence type="predicted"/>
<dbReference type="Proteomes" id="UP000712600">
    <property type="component" value="Unassembled WGS sequence"/>
</dbReference>
<protein>
    <submittedName>
        <fullName evidence="2">Uncharacterized protein</fullName>
    </submittedName>
</protein>
<reference evidence="2" key="1">
    <citation type="submission" date="2019-12" db="EMBL/GenBank/DDBJ databases">
        <title>Genome sequencing and annotation of Brassica cretica.</title>
        <authorList>
            <person name="Studholme D.J."/>
            <person name="Sarris P."/>
        </authorList>
    </citation>
    <scope>NUCLEOTIDE SEQUENCE</scope>
    <source>
        <strain evidence="2">PFS-109/04</strain>
        <tissue evidence="2">Leaf</tissue>
    </source>
</reference>
<dbReference type="AlphaFoldDB" id="A0A8S9REF4"/>
<feature type="transmembrane region" description="Helical" evidence="1">
    <location>
        <begin position="63"/>
        <end position="84"/>
    </location>
</feature>
<accession>A0A8S9REF4</accession>
<dbReference type="EMBL" id="QGKX02000095">
    <property type="protein sequence ID" value="KAF3571079.1"/>
    <property type="molecule type" value="Genomic_DNA"/>
</dbReference>
<gene>
    <name evidence="2" type="ORF">F2Q69_00062054</name>
</gene>
<keyword evidence="1" id="KW-0812">Transmembrane</keyword>
<evidence type="ECO:0000256" key="1">
    <source>
        <dbReference type="SAM" id="Phobius"/>
    </source>
</evidence>
<comment type="caution">
    <text evidence="2">The sequence shown here is derived from an EMBL/GenBank/DDBJ whole genome shotgun (WGS) entry which is preliminary data.</text>
</comment>
<evidence type="ECO:0000313" key="3">
    <source>
        <dbReference type="Proteomes" id="UP000712600"/>
    </source>
</evidence>
<evidence type="ECO:0000313" key="2">
    <source>
        <dbReference type="EMBL" id="KAF3571079.1"/>
    </source>
</evidence>
<organism evidence="2 3">
    <name type="scientific">Brassica cretica</name>
    <name type="common">Mustard</name>
    <dbReference type="NCBI Taxonomy" id="69181"/>
    <lineage>
        <taxon>Eukaryota</taxon>
        <taxon>Viridiplantae</taxon>
        <taxon>Streptophyta</taxon>
        <taxon>Embryophyta</taxon>
        <taxon>Tracheophyta</taxon>
        <taxon>Spermatophyta</taxon>
        <taxon>Magnoliopsida</taxon>
        <taxon>eudicotyledons</taxon>
        <taxon>Gunneridae</taxon>
        <taxon>Pentapetalae</taxon>
        <taxon>rosids</taxon>
        <taxon>malvids</taxon>
        <taxon>Brassicales</taxon>
        <taxon>Brassicaceae</taxon>
        <taxon>Brassiceae</taxon>
        <taxon>Brassica</taxon>
    </lineage>
</organism>
<name>A0A8S9REF4_BRACR</name>